<dbReference type="GO" id="GO:0016787">
    <property type="term" value="F:hydrolase activity"/>
    <property type="evidence" value="ECO:0007669"/>
    <property type="project" value="UniProtKB-KW"/>
</dbReference>
<keyword evidence="5" id="KW-0732">Signal</keyword>
<dbReference type="EC" id="3.1.1.-" evidence="5"/>
<feature type="region of interest" description="Disordered" evidence="6">
    <location>
        <begin position="436"/>
        <end position="463"/>
    </location>
</feature>
<sequence>MGEEAAGVVANNKPFRRPLLLVLLLAVLVGSCCAAAQDEGINSKGAGGRRRRRTSRRRTSAAAAAAAPLMVPITILKSAVDAGAVCMDGTPPAYHFDPGSGAGNNSWIVNLEGGGWCNNVRACQFRKTSRRGSSDLMEKELPFGGIMSSSPTDNPDFYNWNRVKIRYCDGASFAGEGFDKENGFYFRGQRIWDATVRHLLSIGMSSADKVLLTGCSAGGLAVILHCDEFQAFFQPTTTVKCHADAGLFLDAVDVSGGRSLRSYYSDIVAMQGVAPNLPPACTARLDTTSCFFPQNVIDGIKTPIFLLNAAYDVWQIQESLAPNGADPSGAWRACKSNRSACDTSQMMILQDFREQMVATVRGFSGSRSNGLFINSCFAHCQSELPATWSNAAGGSPAIQNKVKQCSDDCIFRVIANRSKKCFCMFAAVAHRGSQNQSATGTSAELRRRPSTAPTPATEHAATSSDRIDPVVVPCGFCLSSYTSYAFKSVHHGITLICKTEKATMSAH</sequence>
<comment type="function">
    <text evidence="1 5">Hydrolyzes acetyl esters in homogalacturonan regions of pectin. In type I primary cell wall, galacturonic acid residues of pectin can be acetylated at the O-2 and O-3 positions. Decreasing the degree of acetylation of pectin gels in vitro alters their physical properties.</text>
</comment>
<feature type="chain" id="PRO_5044534825" description="Pectin acetylesterase" evidence="5">
    <location>
        <begin position="35"/>
        <end position="507"/>
    </location>
</feature>
<keyword evidence="4 5" id="KW-0134">Cell wall</keyword>
<dbReference type="Pfam" id="PF03283">
    <property type="entry name" value="PAE"/>
    <property type="match status" value="1"/>
</dbReference>
<dbReference type="PANTHER" id="PTHR21562">
    <property type="entry name" value="NOTUM-RELATED"/>
    <property type="match status" value="1"/>
</dbReference>
<evidence type="ECO:0000313" key="8">
    <source>
        <dbReference type="Proteomes" id="UP001497457"/>
    </source>
</evidence>
<dbReference type="AlphaFoldDB" id="A0ABC8YYD3"/>
<reference evidence="7" key="1">
    <citation type="submission" date="2024-10" db="EMBL/GenBank/DDBJ databases">
        <authorList>
            <person name="Ryan C."/>
        </authorList>
    </citation>
    <scope>NUCLEOTIDE SEQUENCE [LARGE SCALE GENOMIC DNA]</scope>
</reference>
<feature type="compositionally biased region" description="Low complexity" evidence="6">
    <location>
        <begin position="450"/>
        <end position="463"/>
    </location>
</feature>
<comment type="similarity">
    <text evidence="3 5">Belongs to the pectinacetylesterase family.</text>
</comment>
<dbReference type="EMBL" id="OZ075127">
    <property type="protein sequence ID" value="CAL4949950.1"/>
    <property type="molecule type" value="Genomic_DNA"/>
</dbReference>
<evidence type="ECO:0000256" key="1">
    <source>
        <dbReference type="ARBA" id="ARBA00003534"/>
    </source>
</evidence>
<accession>A0ABC8YYD3</accession>
<evidence type="ECO:0000256" key="4">
    <source>
        <dbReference type="ARBA" id="ARBA00022512"/>
    </source>
</evidence>
<dbReference type="InterPro" id="IPR004963">
    <property type="entry name" value="PAE/NOTUM"/>
</dbReference>
<evidence type="ECO:0000256" key="5">
    <source>
        <dbReference type="RuleBase" id="RU363114"/>
    </source>
</evidence>
<keyword evidence="8" id="KW-1185">Reference proteome</keyword>
<gene>
    <name evidence="7" type="ORF">URODEC1_LOCUS38099</name>
</gene>
<name>A0ABC8YYD3_9POAL</name>
<evidence type="ECO:0000256" key="3">
    <source>
        <dbReference type="ARBA" id="ARBA00005784"/>
    </source>
</evidence>
<keyword evidence="5" id="KW-0964">Secreted</keyword>
<keyword evidence="5" id="KW-0961">Cell wall biogenesis/degradation</keyword>
<protein>
    <recommendedName>
        <fullName evidence="5">Pectin acetylesterase</fullName>
        <ecNumber evidence="5">3.1.1.-</ecNumber>
    </recommendedName>
</protein>
<evidence type="ECO:0000313" key="7">
    <source>
        <dbReference type="EMBL" id="CAL4949950.1"/>
    </source>
</evidence>
<dbReference type="GO" id="GO:0071555">
    <property type="term" value="P:cell wall organization"/>
    <property type="evidence" value="ECO:0007669"/>
    <property type="project" value="UniProtKB-KW"/>
</dbReference>
<feature type="signal peptide" evidence="5">
    <location>
        <begin position="1"/>
        <end position="34"/>
    </location>
</feature>
<keyword evidence="5" id="KW-0378">Hydrolase</keyword>
<dbReference type="PANTHER" id="PTHR21562:SF95">
    <property type="entry name" value="PECTIN ACETYLESTERASE"/>
    <property type="match status" value="1"/>
</dbReference>
<evidence type="ECO:0000256" key="2">
    <source>
        <dbReference type="ARBA" id="ARBA00004191"/>
    </source>
</evidence>
<dbReference type="Proteomes" id="UP001497457">
    <property type="component" value="Chromosome 17b"/>
</dbReference>
<comment type="subcellular location">
    <subcellularLocation>
        <location evidence="2 5">Secreted</location>
        <location evidence="2 5">Cell wall</location>
    </subcellularLocation>
</comment>
<proteinExistence type="inferred from homology"/>
<evidence type="ECO:0000256" key="6">
    <source>
        <dbReference type="SAM" id="MobiDB-lite"/>
    </source>
</evidence>
<organism evidence="7 8">
    <name type="scientific">Urochloa decumbens</name>
    <dbReference type="NCBI Taxonomy" id="240449"/>
    <lineage>
        <taxon>Eukaryota</taxon>
        <taxon>Viridiplantae</taxon>
        <taxon>Streptophyta</taxon>
        <taxon>Embryophyta</taxon>
        <taxon>Tracheophyta</taxon>
        <taxon>Spermatophyta</taxon>
        <taxon>Magnoliopsida</taxon>
        <taxon>Liliopsida</taxon>
        <taxon>Poales</taxon>
        <taxon>Poaceae</taxon>
        <taxon>PACMAD clade</taxon>
        <taxon>Panicoideae</taxon>
        <taxon>Panicodae</taxon>
        <taxon>Paniceae</taxon>
        <taxon>Melinidinae</taxon>
        <taxon>Urochloa</taxon>
    </lineage>
</organism>